<dbReference type="PROSITE" id="PS51770">
    <property type="entry name" value="HOTDOG_ACOT"/>
    <property type="match status" value="2"/>
</dbReference>
<dbReference type="PANTHER" id="PTHR12655:SF0">
    <property type="entry name" value="ACYL-COENZYME A THIOESTERASE 9, MITOCHONDRIAL"/>
    <property type="match status" value="1"/>
</dbReference>
<dbReference type="InterPro" id="IPR006683">
    <property type="entry name" value="Thioestr_dom"/>
</dbReference>
<dbReference type="PANTHER" id="PTHR12655">
    <property type="entry name" value="ACYL-COA THIOESTERASE"/>
    <property type="match status" value="1"/>
</dbReference>
<feature type="domain" description="HotDog ACOT-type" evidence="5">
    <location>
        <begin position="83"/>
        <end position="203"/>
    </location>
</feature>
<dbReference type="Pfam" id="PF03061">
    <property type="entry name" value="4HBT"/>
    <property type="match status" value="1"/>
</dbReference>
<sequence length="426" mass="49297">MATILKRCLLRFTEIQYGGRHIYKYMSSTVGMPTIIDVRQRLSERVGRKEPWSKGVDRFASLKPAESQDELPIRSMKDSYQEAIIPLGSDVKLREKYMTIHNIVRFGRILENLDTFAVWICYQHNKIEEWKNPPIVIVTALVDRIDLQVRTILSDKDIILKGNVTWVGATSMEVKMHMEQIQDDGNWKQVMDASFMMVSRDPMNQRKAFVCPLKAESDEEKQLLMKGEDNRKRRIRESKESLLKTPPNADETALIHRLFLDTLDPMSVTFKARVKPDGAVWMEDAKLKNIIICHPEERNLYNKVFGGFLMRQALELAWANAWVYCKSRTYLIAVDDIVFRKPVKIGSLLYLASQVAYTEGCYLQVRVHAEVVDPTTGQHETTNDFHFTFDKRSPVSPVMPKTYPDAMLYLDGKRHFREAEVPLNSC</sequence>
<evidence type="ECO:0000313" key="6">
    <source>
        <dbReference type="Proteomes" id="UP000694865"/>
    </source>
</evidence>
<evidence type="ECO:0000256" key="2">
    <source>
        <dbReference type="ARBA" id="ARBA00022737"/>
    </source>
</evidence>
<evidence type="ECO:0000259" key="5">
    <source>
        <dbReference type="PROSITE" id="PS51770"/>
    </source>
</evidence>
<dbReference type="SUPFAM" id="SSF54637">
    <property type="entry name" value="Thioesterase/thiol ester dehydrase-isomerase"/>
    <property type="match status" value="2"/>
</dbReference>
<gene>
    <name evidence="7" type="primary">LOC100373279</name>
</gene>
<proteinExistence type="inferred from homology"/>
<keyword evidence="3" id="KW-0378">Hydrolase</keyword>
<feature type="domain" description="HotDog ACOT-type" evidence="5">
    <location>
        <begin position="283"/>
        <end position="395"/>
    </location>
</feature>
<dbReference type="InterPro" id="IPR029069">
    <property type="entry name" value="HotDog_dom_sf"/>
</dbReference>
<evidence type="ECO:0000256" key="4">
    <source>
        <dbReference type="ARBA" id="ARBA00022946"/>
    </source>
</evidence>
<dbReference type="Gene3D" id="3.10.129.10">
    <property type="entry name" value="Hotdog Thioesterase"/>
    <property type="match status" value="2"/>
</dbReference>
<comment type="similarity">
    <text evidence="1">Belongs to the acyl coenzyme A hydrolase family.</text>
</comment>
<reference evidence="7" key="1">
    <citation type="submission" date="2025-08" db="UniProtKB">
        <authorList>
            <consortium name="RefSeq"/>
        </authorList>
    </citation>
    <scope>IDENTIFICATION</scope>
    <source>
        <tissue evidence="7">Testes</tissue>
    </source>
</reference>
<dbReference type="CDD" id="cd03442">
    <property type="entry name" value="BFIT_BACH"/>
    <property type="match status" value="2"/>
</dbReference>
<accession>A0ABM0GW30</accession>
<protein>
    <submittedName>
        <fullName evidence="7">Acyl-coenzyme A thioesterase 9, mitochondrial-like</fullName>
    </submittedName>
</protein>
<dbReference type="Proteomes" id="UP000694865">
    <property type="component" value="Unplaced"/>
</dbReference>
<organism evidence="6 7">
    <name type="scientific">Saccoglossus kowalevskii</name>
    <name type="common">Acorn worm</name>
    <dbReference type="NCBI Taxonomy" id="10224"/>
    <lineage>
        <taxon>Eukaryota</taxon>
        <taxon>Metazoa</taxon>
        <taxon>Hemichordata</taxon>
        <taxon>Enteropneusta</taxon>
        <taxon>Harrimaniidae</taxon>
        <taxon>Saccoglossus</taxon>
    </lineage>
</organism>
<keyword evidence="6" id="KW-1185">Reference proteome</keyword>
<keyword evidence="2" id="KW-0677">Repeat</keyword>
<evidence type="ECO:0000256" key="1">
    <source>
        <dbReference type="ARBA" id="ARBA00010458"/>
    </source>
</evidence>
<dbReference type="GeneID" id="100373279"/>
<dbReference type="InterPro" id="IPR033120">
    <property type="entry name" value="HOTDOG_ACOT"/>
</dbReference>
<keyword evidence="4" id="KW-0809">Transit peptide</keyword>
<dbReference type="RefSeq" id="XP_002738606.1">
    <property type="nucleotide sequence ID" value="XM_002738560.2"/>
</dbReference>
<evidence type="ECO:0000313" key="7">
    <source>
        <dbReference type="RefSeq" id="XP_002738606.1"/>
    </source>
</evidence>
<name>A0ABM0GW30_SACKO</name>
<evidence type="ECO:0000256" key="3">
    <source>
        <dbReference type="ARBA" id="ARBA00022801"/>
    </source>
</evidence>